<dbReference type="Pfam" id="PF04564">
    <property type="entry name" value="U-box"/>
    <property type="match status" value="1"/>
</dbReference>
<evidence type="ECO:0000256" key="4">
    <source>
        <dbReference type="ARBA" id="ARBA00022786"/>
    </source>
</evidence>
<reference evidence="8" key="1">
    <citation type="journal article" date="2013" name="Science">
        <title>The Amborella genome and the evolution of flowering plants.</title>
        <authorList>
            <consortium name="Amborella Genome Project"/>
        </authorList>
    </citation>
    <scope>NUCLEOTIDE SEQUENCE [LARGE SCALE GENOMIC DNA]</scope>
</reference>
<evidence type="ECO:0000313" key="7">
    <source>
        <dbReference type="EMBL" id="ERN16086.1"/>
    </source>
</evidence>
<dbReference type="PANTHER" id="PTHR22849:SF132">
    <property type="entry name" value="E3 UBIQUITIN-PROTEIN LIGASE PUB23"/>
    <property type="match status" value="1"/>
</dbReference>
<dbReference type="UniPathway" id="UPA00143"/>
<accession>U5CS89</accession>
<evidence type="ECO:0000256" key="1">
    <source>
        <dbReference type="ARBA" id="ARBA00000900"/>
    </source>
</evidence>
<dbReference type="GO" id="GO:0061630">
    <property type="term" value="F:ubiquitin protein ligase activity"/>
    <property type="evidence" value="ECO:0007669"/>
    <property type="project" value="UniProtKB-UniRule"/>
</dbReference>
<proteinExistence type="predicted"/>
<dbReference type="Proteomes" id="UP000017836">
    <property type="component" value="Unassembled WGS sequence"/>
</dbReference>
<dbReference type="Gene3D" id="3.30.40.10">
    <property type="entry name" value="Zinc/RING finger domain, C3HC4 (zinc finger)"/>
    <property type="match status" value="1"/>
</dbReference>
<evidence type="ECO:0000256" key="2">
    <source>
        <dbReference type="ARBA" id="ARBA00004906"/>
    </source>
</evidence>
<dbReference type="AlphaFoldDB" id="U5CS89"/>
<dbReference type="OMA" id="SEYCAER"/>
<feature type="domain" description="U-box" evidence="6">
    <location>
        <begin position="5"/>
        <end position="79"/>
    </location>
</feature>
<dbReference type="Gene3D" id="1.25.10.10">
    <property type="entry name" value="Leucine-rich Repeat Variant"/>
    <property type="match status" value="1"/>
</dbReference>
<evidence type="ECO:0000259" key="6">
    <source>
        <dbReference type="PROSITE" id="PS51698"/>
    </source>
</evidence>
<dbReference type="InterPro" id="IPR011989">
    <property type="entry name" value="ARM-like"/>
</dbReference>
<comment type="function">
    <text evidence="5">Functions as an E3 ubiquitin ligase.</text>
</comment>
<dbReference type="PROSITE" id="PS51698">
    <property type="entry name" value="U_BOX"/>
    <property type="match status" value="1"/>
</dbReference>
<comment type="catalytic activity">
    <reaction evidence="1 5">
        <text>S-ubiquitinyl-[E2 ubiquitin-conjugating enzyme]-L-cysteine + [acceptor protein]-L-lysine = [E2 ubiquitin-conjugating enzyme]-L-cysteine + N(6)-ubiquitinyl-[acceptor protein]-L-lysine.</text>
        <dbReference type="EC" id="2.3.2.27"/>
    </reaction>
</comment>
<dbReference type="EMBL" id="KI392485">
    <property type="protein sequence ID" value="ERN16086.1"/>
    <property type="molecule type" value="Genomic_DNA"/>
</dbReference>
<dbReference type="SMART" id="SM00504">
    <property type="entry name" value="Ubox"/>
    <property type="match status" value="1"/>
</dbReference>
<dbReference type="PANTHER" id="PTHR22849">
    <property type="entry name" value="WDSAM1 PROTEIN"/>
    <property type="match status" value="1"/>
</dbReference>
<comment type="pathway">
    <text evidence="2 5">Protein modification; protein ubiquitination.</text>
</comment>
<dbReference type="OrthoDB" id="10064100at2759"/>
<sequence>MDRVEIPSYFLCPISLQIMRDPVIVSTGITYDRENMEKWIYIYKKKTCPMTNLAMDPDLTPNHTLRCLIKSWCIIHASNGVECVPSPRPPIPNEEILHLLSVSRGFKIEPLSKLKVLAMDSEIMRRRLEAAGAVKTMVGLVLDKQAREVHNSMVLEEALCILHLLQITEDEVKHFTANGYDGLIESLAWVFHNGSNQSKLCASLISRTIFKMVEVGVLMGLKDELFRGMVHVLVNRMSNLGTKAVLHALMEVCTWGRNGVKACKAGLVPALVEFLIETLEEKSCELLLGVLDLLCGISEGRSELLKHRAGLAVVSKKILRVSPVADEHAVNILWSICKYCDCEEVSREMLQVGAVAKLCIVVNFEGDSKAKRRARKVLVLKSREWKYSSCVPGHLLSRYP</sequence>
<dbReference type="HOGENOM" id="CLU_006348_1_0_1"/>
<evidence type="ECO:0000256" key="5">
    <source>
        <dbReference type="RuleBase" id="RU369093"/>
    </source>
</evidence>
<dbReference type="InterPro" id="IPR058678">
    <property type="entry name" value="ARM_PUB"/>
</dbReference>
<dbReference type="CDD" id="cd16655">
    <property type="entry name" value="RING-Ubox_WDSUB1-like"/>
    <property type="match status" value="1"/>
</dbReference>
<dbReference type="InterPro" id="IPR016024">
    <property type="entry name" value="ARM-type_fold"/>
</dbReference>
<protein>
    <recommendedName>
        <fullName evidence="5 6">U-box domain-containing protein</fullName>
        <ecNumber evidence="5">2.3.2.27</ecNumber>
    </recommendedName>
    <alternativeName>
        <fullName evidence="5">RING-type E3 ubiquitin transferase PUB</fullName>
    </alternativeName>
</protein>
<dbReference type="InterPro" id="IPR003613">
    <property type="entry name" value="Ubox_domain"/>
</dbReference>
<dbReference type="eggNOG" id="ENOG502QR1A">
    <property type="taxonomic scope" value="Eukaryota"/>
</dbReference>
<dbReference type="InterPro" id="IPR045185">
    <property type="entry name" value="PUB22/23/24-like"/>
</dbReference>
<keyword evidence="8" id="KW-1185">Reference proteome</keyword>
<keyword evidence="3 5" id="KW-0808">Transferase</keyword>
<dbReference type="SUPFAM" id="SSF57850">
    <property type="entry name" value="RING/U-box"/>
    <property type="match status" value="1"/>
</dbReference>
<gene>
    <name evidence="7" type="ORF">AMTR_s00030p00161650</name>
</gene>
<dbReference type="KEGG" id="atr:18444384"/>
<evidence type="ECO:0000313" key="8">
    <source>
        <dbReference type="Proteomes" id="UP000017836"/>
    </source>
</evidence>
<dbReference type="Gramene" id="ERN16086">
    <property type="protein sequence ID" value="ERN16086"/>
    <property type="gene ID" value="AMTR_s00030p00161650"/>
</dbReference>
<dbReference type="GO" id="GO:0016567">
    <property type="term" value="P:protein ubiquitination"/>
    <property type="evidence" value="ECO:0007669"/>
    <property type="project" value="UniProtKB-UniRule"/>
</dbReference>
<dbReference type="EC" id="2.3.2.27" evidence="5"/>
<name>U5CS89_AMBTC</name>
<keyword evidence="4 5" id="KW-0833">Ubl conjugation pathway</keyword>
<organism evidence="7 8">
    <name type="scientific">Amborella trichopoda</name>
    <dbReference type="NCBI Taxonomy" id="13333"/>
    <lineage>
        <taxon>Eukaryota</taxon>
        <taxon>Viridiplantae</taxon>
        <taxon>Streptophyta</taxon>
        <taxon>Embryophyta</taxon>
        <taxon>Tracheophyta</taxon>
        <taxon>Spermatophyta</taxon>
        <taxon>Magnoliopsida</taxon>
        <taxon>Amborellales</taxon>
        <taxon>Amborellaceae</taxon>
        <taxon>Amborella</taxon>
    </lineage>
</organism>
<dbReference type="Pfam" id="PF25598">
    <property type="entry name" value="ARM_PUB"/>
    <property type="match status" value="1"/>
</dbReference>
<dbReference type="SUPFAM" id="SSF48371">
    <property type="entry name" value="ARM repeat"/>
    <property type="match status" value="1"/>
</dbReference>
<dbReference type="InterPro" id="IPR013083">
    <property type="entry name" value="Znf_RING/FYVE/PHD"/>
</dbReference>
<evidence type="ECO:0000256" key="3">
    <source>
        <dbReference type="ARBA" id="ARBA00022679"/>
    </source>
</evidence>